<dbReference type="PANTHER" id="PTHR42743">
    <property type="entry name" value="AMINO-ACID AMINOTRANSFERASE"/>
    <property type="match status" value="1"/>
</dbReference>
<evidence type="ECO:0000256" key="1">
    <source>
        <dbReference type="ARBA" id="ARBA00001933"/>
    </source>
</evidence>
<dbReference type="Pfam" id="PF01063">
    <property type="entry name" value="Aminotran_4"/>
    <property type="match status" value="1"/>
</dbReference>
<evidence type="ECO:0000256" key="7">
    <source>
        <dbReference type="ARBA" id="ARBA00013053"/>
    </source>
</evidence>
<comment type="pathway">
    <text evidence="5">Amino-acid biosynthesis; L-leucine biosynthesis; L-leucine from 3-methyl-2-oxobutanoate: step 4/4.</text>
</comment>
<reference evidence="16" key="1">
    <citation type="submission" date="2018-05" db="EMBL/GenBank/DDBJ databases">
        <authorList>
            <person name="Lanie J.A."/>
            <person name="Ng W.-L."/>
            <person name="Kazmierczak K.M."/>
            <person name="Andrzejewski T.M."/>
            <person name="Davidsen T.M."/>
            <person name="Wayne K.J."/>
            <person name="Tettelin H."/>
            <person name="Glass J.I."/>
            <person name="Rusch D."/>
            <person name="Podicherti R."/>
            <person name="Tsui H.-C.T."/>
            <person name="Winkler M.E."/>
        </authorList>
    </citation>
    <scope>NUCLEOTIDE SEQUENCE</scope>
</reference>
<evidence type="ECO:0000256" key="9">
    <source>
        <dbReference type="ARBA" id="ARBA00022605"/>
    </source>
</evidence>
<dbReference type="InterPro" id="IPR005785">
    <property type="entry name" value="B_amino_transI"/>
</dbReference>
<keyword evidence="11" id="KW-0663">Pyridoxal phosphate</keyword>
<dbReference type="GO" id="GO:0006532">
    <property type="term" value="P:aspartate biosynthetic process"/>
    <property type="evidence" value="ECO:0007669"/>
    <property type="project" value="TreeGrafter"/>
</dbReference>
<dbReference type="Gene3D" id="3.30.470.10">
    <property type="match status" value="1"/>
</dbReference>
<dbReference type="GO" id="GO:0009098">
    <property type="term" value="P:L-leucine biosynthetic process"/>
    <property type="evidence" value="ECO:0007669"/>
    <property type="project" value="UniProtKB-UniPathway"/>
</dbReference>
<comment type="function">
    <text evidence="2">Acts on leucine, isoleucine and valine.</text>
</comment>
<proteinExistence type="inferred from homology"/>
<dbReference type="GO" id="GO:0009099">
    <property type="term" value="P:L-valine biosynthetic process"/>
    <property type="evidence" value="ECO:0007669"/>
    <property type="project" value="UniProtKB-UniPathway"/>
</dbReference>
<organism evidence="16">
    <name type="scientific">marine metagenome</name>
    <dbReference type="NCBI Taxonomy" id="408172"/>
    <lineage>
        <taxon>unclassified sequences</taxon>
        <taxon>metagenomes</taxon>
        <taxon>ecological metagenomes</taxon>
    </lineage>
</organism>
<evidence type="ECO:0000256" key="4">
    <source>
        <dbReference type="ARBA" id="ARBA00004931"/>
    </source>
</evidence>
<dbReference type="InterPro" id="IPR050571">
    <property type="entry name" value="Class-IV_PLP-Dep_Aminotrnsfr"/>
</dbReference>
<dbReference type="GO" id="GO:0009097">
    <property type="term" value="P:isoleucine biosynthetic process"/>
    <property type="evidence" value="ECO:0007669"/>
    <property type="project" value="UniProtKB-UniPathway"/>
</dbReference>
<evidence type="ECO:0000256" key="8">
    <source>
        <dbReference type="ARBA" id="ARBA00022576"/>
    </source>
</evidence>
<dbReference type="GO" id="GO:0004084">
    <property type="term" value="F:branched-chain-amino-acid transaminase activity"/>
    <property type="evidence" value="ECO:0007669"/>
    <property type="project" value="UniProtKB-EC"/>
</dbReference>
<dbReference type="InterPro" id="IPR018300">
    <property type="entry name" value="Aminotrans_IV_CS"/>
</dbReference>
<evidence type="ECO:0000256" key="11">
    <source>
        <dbReference type="ARBA" id="ARBA00022898"/>
    </source>
</evidence>
<evidence type="ECO:0000256" key="6">
    <source>
        <dbReference type="ARBA" id="ARBA00009320"/>
    </source>
</evidence>
<evidence type="ECO:0000256" key="15">
    <source>
        <dbReference type="ARBA" id="ARBA00049229"/>
    </source>
</evidence>
<evidence type="ECO:0000256" key="2">
    <source>
        <dbReference type="ARBA" id="ARBA00003109"/>
    </source>
</evidence>
<dbReference type="AlphaFoldDB" id="A0A381YJU2"/>
<keyword evidence="12" id="KW-0100">Branched-chain amino acid biosynthesis</keyword>
<dbReference type="UniPathway" id="UPA00047">
    <property type="reaction ID" value="UER00058"/>
</dbReference>
<dbReference type="InterPro" id="IPR043131">
    <property type="entry name" value="BCAT-like_N"/>
</dbReference>
<dbReference type="UniPathway" id="UPA00048">
    <property type="reaction ID" value="UER00073"/>
</dbReference>
<comment type="catalytic activity">
    <reaction evidence="14">
        <text>L-isoleucine + 2-oxoglutarate = (S)-3-methyl-2-oxopentanoate + L-glutamate</text>
        <dbReference type="Rhea" id="RHEA:24801"/>
        <dbReference type="ChEBI" id="CHEBI:16810"/>
        <dbReference type="ChEBI" id="CHEBI:29985"/>
        <dbReference type="ChEBI" id="CHEBI:35146"/>
        <dbReference type="ChEBI" id="CHEBI:58045"/>
        <dbReference type="EC" id="2.6.1.42"/>
    </reaction>
</comment>
<keyword evidence="9" id="KW-0028">Amino-acid biosynthesis</keyword>
<dbReference type="NCBIfam" id="TIGR01122">
    <property type="entry name" value="ilvE_I"/>
    <property type="match status" value="1"/>
</dbReference>
<dbReference type="SUPFAM" id="SSF56752">
    <property type="entry name" value="D-aminoacid aminotransferase-like PLP-dependent enzymes"/>
    <property type="match status" value="1"/>
</dbReference>
<comment type="catalytic activity">
    <reaction evidence="15">
        <text>L-leucine + 2-oxoglutarate = 4-methyl-2-oxopentanoate + L-glutamate</text>
        <dbReference type="Rhea" id="RHEA:18321"/>
        <dbReference type="ChEBI" id="CHEBI:16810"/>
        <dbReference type="ChEBI" id="CHEBI:17865"/>
        <dbReference type="ChEBI" id="CHEBI:29985"/>
        <dbReference type="ChEBI" id="CHEBI:57427"/>
        <dbReference type="EC" id="2.6.1.42"/>
    </reaction>
</comment>
<evidence type="ECO:0000256" key="12">
    <source>
        <dbReference type="ARBA" id="ARBA00023304"/>
    </source>
</evidence>
<evidence type="ECO:0000256" key="10">
    <source>
        <dbReference type="ARBA" id="ARBA00022679"/>
    </source>
</evidence>
<comment type="catalytic activity">
    <reaction evidence="13">
        <text>L-valine + 2-oxoglutarate = 3-methyl-2-oxobutanoate + L-glutamate</text>
        <dbReference type="Rhea" id="RHEA:24813"/>
        <dbReference type="ChEBI" id="CHEBI:11851"/>
        <dbReference type="ChEBI" id="CHEBI:16810"/>
        <dbReference type="ChEBI" id="CHEBI:29985"/>
        <dbReference type="ChEBI" id="CHEBI:57762"/>
        <dbReference type="EC" id="2.6.1.42"/>
    </reaction>
</comment>
<dbReference type="InterPro" id="IPR033939">
    <property type="entry name" value="BCAT_family"/>
</dbReference>
<dbReference type="GO" id="GO:0005829">
    <property type="term" value="C:cytosol"/>
    <property type="evidence" value="ECO:0007669"/>
    <property type="project" value="TreeGrafter"/>
</dbReference>
<name>A0A381YJU2_9ZZZZ</name>
<dbReference type="EMBL" id="UINC01018416">
    <property type="protein sequence ID" value="SVA77338.1"/>
    <property type="molecule type" value="Genomic_DNA"/>
</dbReference>
<sequence length="307" mass="34704">MNLSDLDGCIWFDGKIVDWREAQTHVLTYTLHYGLGVFEGVRAYLTPKGTCIFRLHDHTERLFKSAKTIGMKIPFSSEELIDAQRKIVSLNNLKESYIRPMCFYGSEGLGIRFDNLSVHTIVAAWEWPHYMEPEAQEKGISVKVSSFKRQVRNEVANAKINGNYVQSTVALNEAIEQGFEETLLLDSEGFIAEGSGENFFMVKDNKLITPDLDACLDGITRRTIISLAKELEVDFEERKIQLEEALESDEAFFTGTAVEVMPINAIDKKSIADGLRGPITEKLQKAYLDQVRGKRSANEDWHTPVDS</sequence>
<dbReference type="CDD" id="cd01557">
    <property type="entry name" value="BCAT_beta_family"/>
    <property type="match status" value="1"/>
</dbReference>
<dbReference type="PROSITE" id="PS00770">
    <property type="entry name" value="AA_TRANSFER_CLASS_4"/>
    <property type="match status" value="1"/>
</dbReference>
<dbReference type="EC" id="2.6.1.42" evidence="7"/>
<evidence type="ECO:0000256" key="3">
    <source>
        <dbReference type="ARBA" id="ARBA00004824"/>
    </source>
</evidence>
<comment type="pathway">
    <text evidence="4">Amino-acid biosynthesis; L-valine biosynthesis; L-valine from pyruvate: step 4/4.</text>
</comment>
<dbReference type="UniPathway" id="UPA00049">
    <property type="reaction ID" value="UER00062"/>
</dbReference>
<keyword evidence="10" id="KW-0808">Transferase</keyword>
<keyword evidence="8" id="KW-0032">Aminotransferase</keyword>
<evidence type="ECO:0000313" key="16">
    <source>
        <dbReference type="EMBL" id="SVA77338.1"/>
    </source>
</evidence>
<gene>
    <name evidence="16" type="ORF">METZ01_LOCUS130192</name>
</gene>
<comment type="pathway">
    <text evidence="3">Amino-acid biosynthesis; L-isoleucine biosynthesis; L-isoleucine from 2-oxobutanoate: step 4/4.</text>
</comment>
<dbReference type="InterPro" id="IPR001544">
    <property type="entry name" value="Aminotrans_IV"/>
</dbReference>
<evidence type="ECO:0000256" key="13">
    <source>
        <dbReference type="ARBA" id="ARBA00048212"/>
    </source>
</evidence>
<evidence type="ECO:0000256" key="5">
    <source>
        <dbReference type="ARBA" id="ARBA00005072"/>
    </source>
</evidence>
<dbReference type="InterPro" id="IPR036038">
    <property type="entry name" value="Aminotransferase-like"/>
</dbReference>
<dbReference type="PANTHER" id="PTHR42743:SF11">
    <property type="entry name" value="AMINODEOXYCHORISMATE LYASE"/>
    <property type="match status" value="1"/>
</dbReference>
<comment type="similarity">
    <text evidence="6">Belongs to the class-IV pyridoxal-phosphate-dependent aminotransferase family.</text>
</comment>
<dbReference type="FunFam" id="3.20.10.10:FF:000002">
    <property type="entry name" value="D-alanine aminotransferase"/>
    <property type="match status" value="1"/>
</dbReference>
<accession>A0A381YJU2</accession>
<protein>
    <recommendedName>
        <fullName evidence="7">branched-chain-amino-acid transaminase</fullName>
        <ecNumber evidence="7">2.6.1.42</ecNumber>
    </recommendedName>
</protein>
<comment type="cofactor">
    <cofactor evidence="1">
        <name>pyridoxal 5'-phosphate</name>
        <dbReference type="ChEBI" id="CHEBI:597326"/>
    </cofactor>
</comment>
<dbReference type="InterPro" id="IPR043132">
    <property type="entry name" value="BCAT-like_C"/>
</dbReference>
<evidence type="ECO:0000256" key="14">
    <source>
        <dbReference type="ARBA" id="ARBA00048798"/>
    </source>
</evidence>
<dbReference type="NCBIfam" id="NF005146">
    <property type="entry name" value="PRK06606.1"/>
    <property type="match status" value="1"/>
</dbReference>
<dbReference type="Gene3D" id="3.20.10.10">
    <property type="entry name" value="D-amino Acid Aminotransferase, subunit A, domain 2"/>
    <property type="match status" value="1"/>
</dbReference>